<reference evidence="2" key="1">
    <citation type="submission" date="2020-09" db="EMBL/GenBank/DDBJ databases">
        <title>Hoyosella lacisalsi sp. nov., a halotolerant actinobacterium isolated from soil of Lake Gudzhirganskoe.</title>
        <authorList>
            <person name="Yang Q."/>
            <person name="Guo P.Y."/>
            <person name="Liu S.W."/>
            <person name="Li F.N."/>
            <person name="Sun C.H."/>
        </authorList>
    </citation>
    <scope>NUCLEOTIDE SEQUENCE</scope>
    <source>
        <strain evidence="2">G463</strain>
    </source>
</reference>
<dbReference type="InterPro" id="IPR002881">
    <property type="entry name" value="DUF58"/>
</dbReference>
<comment type="caution">
    <text evidence="2">The sequence shown here is derived from an EMBL/GenBank/DDBJ whole genome shotgun (WGS) entry which is preliminary data.</text>
</comment>
<proteinExistence type="predicted"/>
<dbReference type="EMBL" id="JACYWE010000002">
    <property type="protein sequence ID" value="MBD8505890.1"/>
    <property type="molecule type" value="Genomic_DNA"/>
</dbReference>
<dbReference type="RefSeq" id="WP_192038338.1">
    <property type="nucleotide sequence ID" value="NZ_JACYWE010000002.1"/>
</dbReference>
<gene>
    <name evidence="2" type="ORF">HT102_05260</name>
</gene>
<organism evidence="2 3">
    <name type="scientific">Lolliginicoccus lacisalsi</name>
    <dbReference type="NCBI Taxonomy" id="2742202"/>
    <lineage>
        <taxon>Bacteria</taxon>
        <taxon>Bacillati</taxon>
        <taxon>Actinomycetota</taxon>
        <taxon>Actinomycetes</taxon>
        <taxon>Mycobacteriales</taxon>
        <taxon>Hoyosellaceae</taxon>
        <taxon>Lolliginicoccus</taxon>
    </lineage>
</organism>
<sequence length="416" mass="44801">MMHTLRWQPSTLLLAIAACAALALSVALVSGTWAVALFAAPFLGALLAAPSRAAPLARAVTAPPEGTPHRVFEDETVTLEHAISLDGAGSLHVQPVPRPGLAVTTTGEPQQLTATASRWGNYPVELYCLVIAPHGLWAAECTATISRLHVYPLAAPRQIALPRVPLPDRIGTHLTRRRGSGIEFADTRAHQPGDPLHAINWKASARAGRLHINERFTDRAADIVALIDTYPHAPGPASDSLDRSVRGATQITQSALQRGDRAGITTLGSRAHWISAEQGRSQFYRIIDVVVGASTDAVDVPGTLAPLDALPPGAIAIAFSPLLESQFSLALMVLRRRGHPVVLVDVLSGTLPFEEAVEPLTAQLWRLERRKLARDLESVGVHVVTWNASEDEGADLQQAFRLLHRTTRDTGRGRRR</sequence>
<evidence type="ECO:0000313" key="2">
    <source>
        <dbReference type="EMBL" id="MBD8505890.1"/>
    </source>
</evidence>
<evidence type="ECO:0000313" key="3">
    <source>
        <dbReference type="Proteomes" id="UP000642993"/>
    </source>
</evidence>
<feature type="domain" description="DUF58" evidence="1">
    <location>
        <begin position="186"/>
        <end position="352"/>
    </location>
</feature>
<dbReference type="Proteomes" id="UP000642993">
    <property type="component" value="Unassembled WGS sequence"/>
</dbReference>
<evidence type="ECO:0000259" key="1">
    <source>
        <dbReference type="Pfam" id="PF01882"/>
    </source>
</evidence>
<dbReference type="PANTHER" id="PTHR33608:SF14">
    <property type="entry name" value="POSSIBLE CONSERVED SECRETED PROTEIN"/>
    <property type="match status" value="1"/>
</dbReference>
<dbReference type="PANTHER" id="PTHR33608">
    <property type="entry name" value="BLL2464 PROTEIN"/>
    <property type="match status" value="1"/>
</dbReference>
<dbReference type="PROSITE" id="PS51257">
    <property type="entry name" value="PROKAR_LIPOPROTEIN"/>
    <property type="match status" value="1"/>
</dbReference>
<dbReference type="Pfam" id="PF01882">
    <property type="entry name" value="DUF58"/>
    <property type="match status" value="1"/>
</dbReference>
<protein>
    <submittedName>
        <fullName evidence="2">DUF58 domain-containing protein</fullName>
    </submittedName>
</protein>
<name>A0A927JBL7_9ACTN</name>
<keyword evidence="3" id="KW-1185">Reference proteome</keyword>
<dbReference type="AlphaFoldDB" id="A0A927JBL7"/>
<accession>A0A927JBL7</accession>